<dbReference type="AlphaFoldDB" id="A0A8J5UTK7"/>
<dbReference type="GO" id="GO:0004725">
    <property type="term" value="F:protein tyrosine phosphatase activity"/>
    <property type="evidence" value="ECO:0007669"/>
    <property type="project" value="InterPro"/>
</dbReference>
<dbReference type="PROSITE" id="PS50056">
    <property type="entry name" value="TYR_PHOSPHATASE_2"/>
    <property type="match status" value="1"/>
</dbReference>
<dbReference type="Pfam" id="PF00102">
    <property type="entry name" value="Y_phosphatase"/>
    <property type="match status" value="1"/>
</dbReference>
<evidence type="ECO:0000313" key="3">
    <source>
        <dbReference type="EMBL" id="KAG8035745.1"/>
    </source>
</evidence>
<dbReference type="OrthoDB" id="10445618at2759"/>
<evidence type="ECO:0000259" key="2">
    <source>
        <dbReference type="PROSITE" id="PS50056"/>
    </source>
</evidence>
<protein>
    <submittedName>
        <fullName evidence="3">Uncharacterized protein</fullName>
    </submittedName>
</protein>
<dbReference type="GO" id="GO:0048666">
    <property type="term" value="P:neuron development"/>
    <property type="evidence" value="ECO:0007669"/>
    <property type="project" value="UniProtKB-ARBA"/>
</dbReference>
<dbReference type="InterPro" id="IPR003595">
    <property type="entry name" value="Tyr_Pase_cat"/>
</dbReference>
<organism evidence="3 4">
    <name type="scientific">Cotesia typhae</name>
    <dbReference type="NCBI Taxonomy" id="2053667"/>
    <lineage>
        <taxon>Eukaryota</taxon>
        <taxon>Metazoa</taxon>
        <taxon>Ecdysozoa</taxon>
        <taxon>Arthropoda</taxon>
        <taxon>Hexapoda</taxon>
        <taxon>Insecta</taxon>
        <taxon>Pterygota</taxon>
        <taxon>Neoptera</taxon>
        <taxon>Endopterygota</taxon>
        <taxon>Hymenoptera</taxon>
        <taxon>Apocrita</taxon>
        <taxon>Ichneumonoidea</taxon>
        <taxon>Braconidae</taxon>
        <taxon>Microgastrinae</taxon>
        <taxon>Cotesia</taxon>
    </lineage>
</organism>
<comment type="caution">
    <text evidence="3">The sequence shown here is derived from an EMBL/GenBank/DDBJ whole genome shotgun (WGS) entry which is preliminary data.</text>
</comment>
<feature type="domain" description="Tyrosine-protein phosphatase" evidence="1">
    <location>
        <begin position="1"/>
        <end position="133"/>
    </location>
</feature>
<dbReference type="PANTHER" id="PTHR19134:SF449">
    <property type="entry name" value="TYROSINE-PROTEIN PHOSPHATASE 1"/>
    <property type="match status" value="1"/>
</dbReference>
<dbReference type="PROSITE" id="PS50055">
    <property type="entry name" value="TYR_PHOSPHATASE_PTP"/>
    <property type="match status" value="1"/>
</dbReference>
<proteinExistence type="predicted"/>
<evidence type="ECO:0000259" key="1">
    <source>
        <dbReference type="PROSITE" id="PS50055"/>
    </source>
</evidence>
<dbReference type="EMBL" id="JAAOIC020000053">
    <property type="protein sequence ID" value="KAG8035745.1"/>
    <property type="molecule type" value="Genomic_DNA"/>
</dbReference>
<gene>
    <name evidence="3" type="ORF">G9C98_001401</name>
</gene>
<reference evidence="3" key="2">
    <citation type="submission" date="2021-04" db="EMBL/GenBank/DDBJ databases">
        <title>Genome-wide patterns of bracovirus chromosomal integration into multiple host tissues during parasitism.</title>
        <authorList>
            <person name="Chebbi M.A.C."/>
        </authorList>
    </citation>
    <scope>NUCLEOTIDE SEQUENCE</scope>
    <source>
        <tissue evidence="3">Whole body</tissue>
    </source>
</reference>
<keyword evidence="4" id="KW-1185">Reference proteome</keyword>
<reference evidence="3" key="1">
    <citation type="submission" date="2020-03" db="EMBL/GenBank/DDBJ databases">
        <authorList>
            <person name="Chebbi M.A."/>
            <person name="Drezen J.M."/>
        </authorList>
    </citation>
    <scope>NUCLEOTIDE SEQUENCE</scope>
    <source>
        <tissue evidence="3">Whole body</tissue>
    </source>
</reference>
<name>A0A8J5UTK7_9HYME</name>
<dbReference type="InterPro" id="IPR050348">
    <property type="entry name" value="Protein-Tyr_Phosphatase"/>
</dbReference>
<dbReference type="InterPro" id="IPR000242">
    <property type="entry name" value="PTP_cat"/>
</dbReference>
<dbReference type="GO" id="GO:0009653">
    <property type="term" value="P:anatomical structure morphogenesis"/>
    <property type="evidence" value="ECO:0007669"/>
    <property type="project" value="UniProtKB-ARBA"/>
</dbReference>
<dbReference type="Proteomes" id="UP000729913">
    <property type="component" value="Unassembled WGS sequence"/>
</dbReference>
<dbReference type="PANTHER" id="PTHR19134">
    <property type="entry name" value="RECEPTOR-TYPE TYROSINE-PROTEIN PHOSPHATASE"/>
    <property type="match status" value="1"/>
</dbReference>
<dbReference type="InterPro" id="IPR000387">
    <property type="entry name" value="Tyr_Pase_dom"/>
</dbReference>
<accession>A0A8J5UTK7</accession>
<dbReference type="SMART" id="SM00404">
    <property type="entry name" value="PTPc_motif"/>
    <property type="match status" value="1"/>
</dbReference>
<evidence type="ECO:0000313" key="4">
    <source>
        <dbReference type="Proteomes" id="UP000729913"/>
    </source>
</evidence>
<sequence>MLCNHVENGRSQCYYYWSPVKGTTLKIGSLMVNTIEVCSAFKDFQITSIEVTHKDGGRLRLTHFSYKKWQEHHISPAEEDFLHLVLMVKAYDRRMVIRKSDNGCRRDSNSPIVVHCNSGLARAMTFCAVDIALSSFIKTVINNHRSGVKISLTVAGVSALVTDNENGSGYTFKKIKEIHEDINRIDLILPVKTEIVMPESNLLGPTGSEKLETIMLDVRDDHPISRMLVPNSDRHVVLTAVPVIELLLEKKGVRGDEMYDFAVRSIYIINTNSYKDLSLQKMSISSQSAHPAISVKRFTKYKWIIEYYDYLSQY</sequence>
<feature type="domain" description="Tyrosine specific protein phosphatases" evidence="2">
    <location>
        <begin position="79"/>
        <end position="131"/>
    </location>
</feature>